<dbReference type="GO" id="GO:0006368">
    <property type="term" value="P:transcription elongation by RNA polymerase II"/>
    <property type="evidence" value="ECO:0007669"/>
    <property type="project" value="InterPro"/>
</dbReference>
<sequence>MFPTNSKIPGDVPPSKKESQGYIDDLKKKQKFQLEELLERQKRILANKKFISKLPDKGEKIISFYNKIQKELEHRNEMEEAANALSRLNIASEGKAAMSKLEWTGKYNEKDDENTTKIIDLDSDDEEDPLKILAQPTGTGVHRKKLIHVAPEESLIKPEDIAEIETFKTDPLDTEHVKYIVDKVEKTQEVKKREPFKPYKTTKSNVHDPMKEKQRKLHKNWEVTAATPPLIVHGAAKVLNLNESLKLQKEQTEKLQEIQAKHAVERLADQIGHSIGPTSRNVGNYRTQYTNGLLSSSSSDDEEEHEVHDEEDNDRSGTVVFTVDSIES</sequence>
<dbReference type="GO" id="GO:0003711">
    <property type="term" value="F:transcription elongation factor activity"/>
    <property type="evidence" value="ECO:0007669"/>
    <property type="project" value="InterPro"/>
</dbReference>
<dbReference type="PRINTS" id="PR02085">
    <property type="entry name" value="POLR2GRINL1"/>
</dbReference>
<protein>
    <submittedName>
        <fullName evidence="2">Protein GRINL1A</fullName>
    </submittedName>
</protein>
<feature type="region of interest" description="Disordered" evidence="1">
    <location>
        <begin position="1"/>
        <end position="22"/>
    </location>
</feature>
<evidence type="ECO:0000313" key="3">
    <source>
        <dbReference type="Proteomes" id="UP000075809"/>
    </source>
</evidence>
<dbReference type="Pfam" id="PF15328">
    <property type="entry name" value="GCOM2"/>
    <property type="match status" value="1"/>
</dbReference>
<gene>
    <name evidence="2" type="ORF">ALC60_05802</name>
</gene>
<dbReference type="STRING" id="64791.A0A151X436"/>
<accession>A0A151X436</accession>
<dbReference type="EMBL" id="KQ982548">
    <property type="protein sequence ID" value="KYQ55177.1"/>
    <property type="molecule type" value="Genomic_DNA"/>
</dbReference>
<dbReference type="GO" id="GO:0005634">
    <property type="term" value="C:nucleus"/>
    <property type="evidence" value="ECO:0007669"/>
    <property type="project" value="InterPro"/>
</dbReference>
<dbReference type="GO" id="GO:0035556">
    <property type="term" value="P:intracellular signal transduction"/>
    <property type="evidence" value="ECO:0007669"/>
    <property type="project" value="TreeGrafter"/>
</dbReference>
<dbReference type="PANTHER" id="PTHR23171:SF13">
    <property type="entry name" value="DNA-DIRECTED RNA POLYMERASE II SUBUNIT GRINL1A"/>
    <property type="match status" value="1"/>
</dbReference>
<feature type="compositionally biased region" description="Polar residues" evidence="1">
    <location>
        <begin position="276"/>
        <end position="294"/>
    </location>
</feature>
<organism evidence="2 3">
    <name type="scientific">Mycetomoellerius zeteki</name>
    <dbReference type="NCBI Taxonomy" id="64791"/>
    <lineage>
        <taxon>Eukaryota</taxon>
        <taxon>Metazoa</taxon>
        <taxon>Ecdysozoa</taxon>
        <taxon>Arthropoda</taxon>
        <taxon>Hexapoda</taxon>
        <taxon>Insecta</taxon>
        <taxon>Pterygota</taxon>
        <taxon>Neoptera</taxon>
        <taxon>Endopterygota</taxon>
        <taxon>Hymenoptera</taxon>
        <taxon>Apocrita</taxon>
        <taxon>Aculeata</taxon>
        <taxon>Formicoidea</taxon>
        <taxon>Formicidae</taxon>
        <taxon>Myrmicinae</taxon>
        <taxon>Mycetomoellerius</taxon>
    </lineage>
</organism>
<name>A0A151X436_9HYME</name>
<reference evidence="2 3" key="1">
    <citation type="submission" date="2015-09" db="EMBL/GenBank/DDBJ databases">
        <title>Trachymyrmex zeteki WGS genome.</title>
        <authorList>
            <person name="Nygaard S."/>
            <person name="Hu H."/>
            <person name="Boomsma J."/>
            <person name="Zhang G."/>
        </authorList>
    </citation>
    <scope>NUCLEOTIDE SEQUENCE [LARGE SCALE GENOMIC DNA]</scope>
    <source>
        <strain evidence="2">Tzet28-1</strain>
        <tissue evidence="2">Whole body</tissue>
    </source>
</reference>
<keyword evidence="3" id="KW-1185">Reference proteome</keyword>
<evidence type="ECO:0000256" key="1">
    <source>
        <dbReference type="SAM" id="MobiDB-lite"/>
    </source>
</evidence>
<dbReference type="Proteomes" id="UP000075809">
    <property type="component" value="Unassembled WGS sequence"/>
</dbReference>
<dbReference type="KEGG" id="mzt:108722952"/>
<feature type="compositionally biased region" description="Acidic residues" evidence="1">
    <location>
        <begin position="299"/>
        <end position="313"/>
    </location>
</feature>
<dbReference type="AlphaFoldDB" id="A0A151X436"/>
<dbReference type="InterPro" id="IPR026213">
    <property type="entry name" value="GRINL1"/>
</dbReference>
<dbReference type="OrthoDB" id="2408655at2759"/>
<evidence type="ECO:0000313" key="2">
    <source>
        <dbReference type="EMBL" id="KYQ55177.1"/>
    </source>
</evidence>
<dbReference type="PANTHER" id="PTHR23171">
    <property type="entry name" value="GDOWN1"/>
    <property type="match status" value="1"/>
</dbReference>
<proteinExistence type="predicted"/>
<dbReference type="InterPro" id="IPR051375">
    <property type="entry name" value="Tuftelin_GRINL1A/MYZAP/CCD68"/>
</dbReference>
<feature type="region of interest" description="Disordered" evidence="1">
    <location>
        <begin position="274"/>
        <end position="328"/>
    </location>
</feature>